<protein>
    <submittedName>
        <fullName evidence="1 2">Uncharacterized protein</fullName>
    </submittedName>
</protein>
<dbReference type="EnsemblFungi" id="MAPG_00967T0">
    <property type="protein sequence ID" value="MAPG_00967T0"/>
    <property type="gene ID" value="MAPG_00967"/>
</dbReference>
<reference evidence="1" key="2">
    <citation type="submission" date="2010-05" db="EMBL/GenBank/DDBJ databases">
        <title>The Genome Sequence of Magnaporthe poae strain ATCC 64411.</title>
        <authorList>
            <consortium name="The Broad Institute Genome Sequencing Platform"/>
            <consortium name="Broad Institute Genome Sequencing Center for Infectious Disease"/>
            <person name="Ma L.-J."/>
            <person name="Dead R."/>
            <person name="Young S."/>
            <person name="Zeng Q."/>
            <person name="Koehrsen M."/>
            <person name="Alvarado L."/>
            <person name="Berlin A."/>
            <person name="Chapman S.B."/>
            <person name="Chen Z."/>
            <person name="Freedman E."/>
            <person name="Gellesch M."/>
            <person name="Goldberg J."/>
            <person name="Griggs A."/>
            <person name="Gujja S."/>
            <person name="Heilman E.R."/>
            <person name="Heiman D."/>
            <person name="Hepburn T."/>
            <person name="Howarth C."/>
            <person name="Jen D."/>
            <person name="Larson L."/>
            <person name="Mehta T."/>
            <person name="Neiman D."/>
            <person name="Pearson M."/>
            <person name="Roberts A."/>
            <person name="Saif S."/>
            <person name="Shea T."/>
            <person name="Shenoy N."/>
            <person name="Sisk P."/>
            <person name="Stolte C."/>
            <person name="Sykes S."/>
            <person name="Walk T."/>
            <person name="White J."/>
            <person name="Yandava C."/>
            <person name="Haas B."/>
            <person name="Nusbaum C."/>
            <person name="Birren B."/>
        </authorList>
    </citation>
    <scope>NUCLEOTIDE SEQUENCE</scope>
    <source>
        <strain evidence="1">ATCC 64411</strain>
    </source>
</reference>
<name>A0A0C4DMG0_MAGP6</name>
<reference evidence="1" key="3">
    <citation type="submission" date="2011-03" db="EMBL/GenBank/DDBJ databases">
        <title>Annotation of Magnaporthe poae ATCC 64411.</title>
        <authorList>
            <person name="Ma L.-J."/>
            <person name="Dead R."/>
            <person name="Young S.K."/>
            <person name="Zeng Q."/>
            <person name="Gargeya S."/>
            <person name="Fitzgerald M."/>
            <person name="Haas B."/>
            <person name="Abouelleil A."/>
            <person name="Alvarado L."/>
            <person name="Arachchi H.M."/>
            <person name="Berlin A."/>
            <person name="Brown A."/>
            <person name="Chapman S.B."/>
            <person name="Chen Z."/>
            <person name="Dunbar C."/>
            <person name="Freedman E."/>
            <person name="Gearin G."/>
            <person name="Gellesch M."/>
            <person name="Goldberg J."/>
            <person name="Griggs A."/>
            <person name="Gujja S."/>
            <person name="Heiman D."/>
            <person name="Howarth C."/>
            <person name="Larson L."/>
            <person name="Lui A."/>
            <person name="MacDonald P.J.P."/>
            <person name="Mehta T."/>
            <person name="Montmayeur A."/>
            <person name="Murphy C."/>
            <person name="Neiman D."/>
            <person name="Pearson M."/>
            <person name="Priest M."/>
            <person name="Roberts A."/>
            <person name="Saif S."/>
            <person name="Shea T."/>
            <person name="Shenoy N."/>
            <person name="Sisk P."/>
            <person name="Stolte C."/>
            <person name="Sykes S."/>
            <person name="Yandava C."/>
            <person name="Wortman J."/>
            <person name="Nusbaum C."/>
            <person name="Birren B."/>
        </authorList>
    </citation>
    <scope>NUCLEOTIDE SEQUENCE</scope>
    <source>
        <strain evidence="1">ATCC 64411</strain>
    </source>
</reference>
<reference evidence="2" key="4">
    <citation type="journal article" date="2015" name="G3 (Bethesda)">
        <title>Genome sequences of three phytopathogenic species of the Magnaporthaceae family of fungi.</title>
        <authorList>
            <person name="Okagaki L.H."/>
            <person name="Nunes C.C."/>
            <person name="Sailsbery J."/>
            <person name="Clay B."/>
            <person name="Brown D."/>
            <person name="John T."/>
            <person name="Oh Y."/>
            <person name="Young N."/>
            <person name="Fitzgerald M."/>
            <person name="Haas B.J."/>
            <person name="Zeng Q."/>
            <person name="Young S."/>
            <person name="Adiconis X."/>
            <person name="Fan L."/>
            <person name="Levin J.Z."/>
            <person name="Mitchell T.K."/>
            <person name="Okubara P.A."/>
            <person name="Farman M.L."/>
            <person name="Kohn L.M."/>
            <person name="Birren B."/>
            <person name="Ma L.-J."/>
            <person name="Dean R.A."/>
        </authorList>
    </citation>
    <scope>NUCLEOTIDE SEQUENCE</scope>
    <source>
        <strain evidence="2">ATCC 64411 / 73-15</strain>
    </source>
</reference>
<gene>
    <name evidence="1" type="ORF">MAPG_00967</name>
</gene>
<evidence type="ECO:0000313" key="1">
    <source>
        <dbReference type="EMBL" id="KLU81886.1"/>
    </source>
</evidence>
<dbReference type="Proteomes" id="UP000011715">
    <property type="component" value="Unassembled WGS sequence"/>
</dbReference>
<accession>A0A0C4DMG0</accession>
<dbReference type="VEuPathDB" id="FungiDB:MAPG_00967"/>
<reference evidence="3" key="1">
    <citation type="submission" date="2010-05" db="EMBL/GenBank/DDBJ databases">
        <title>The genome sequence of Magnaporthe poae strain ATCC 64411.</title>
        <authorList>
            <person name="Ma L.-J."/>
            <person name="Dead R."/>
            <person name="Young S."/>
            <person name="Zeng Q."/>
            <person name="Koehrsen M."/>
            <person name="Alvarado L."/>
            <person name="Berlin A."/>
            <person name="Chapman S.B."/>
            <person name="Chen Z."/>
            <person name="Freedman E."/>
            <person name="Gellesch M."/>
            <person name="Goldberg J."/>
            <person name="Griggs A."/>
            <person name="Gujja S."/>
            <person name="Heilman E.R."/>
            <person name="Heiman D."/>
            <person name="Hepburn T."/>
            <person name="Howarth C."/>
            <person name="Jen D."/>
            <person name="Larson L."/>
            <person name="Mehta T."/>
            <person name="Neiman D."/>
            <person name="Pearson M."/>
            <person name="Roberts A."/>
            <person name="Saif S."/>
            <person name="Shea T."/>
            <person name="Shenoy N."/>
            <person name="Sisk P."/>
            <person name="Stolte C."/>
            <person name="Sykes S."/>
            <person name="Walk T."/>
            <person name="White J."/>
            <person name="Yandava C."/>
            <person name="Haas B."/>
            <person name="Nusbaum C."/>
            <person name="Birren B."/>
        </authorList>
    </citation>
    <scope>NUCLEOTIDE SEQUENCE [LARGE SCALE GENOMIC DNA]</scope>
    <source>
        <strain evidence="3">ATCC 64411 / 73-15</strain>
    </source>
</reference>
<dbReference type="EMBL" id="GL876966">
    <property type="protein sequence ID" value="KLU81886.1"/>
    <property type="molecule type" value="Genomic_DNA"/>
</dbReference>
<evidence type="ECO:0000313" key="3">
    <source>
        <dbReference type="Proteomes" id="UP000011715"/>
    </source>
</evidence>
<organism evidence="2 3">
    <name type="scientific">Magnaporthiopsis poae (strain ATCC 64411 / 73-15)</name>
    <name type="common">Kentucky bluegrass fungus</name>
    <name type="synonym">Magnaporthe poae</name>
    <dbReference type="NCBI Taxonomy" id="644358"/>
    <lineage>
        <taxon>Eukaryota</taxon>
        <taxon>Fungi</taxon>
        <taxon>Dikarya</taxon>
        <taxon>Ascomycota</taxon>
        <taxon>Pezizomycotina</taxon>
        <taxon>Sordariomycetes</taxon>
        <taxon>Sordariomycetidae</taxon>
        <taxon>Magnaporthales</taxon>
        <taxon>Magnaporthaceae</taxon>
        <taxon>Magnaporthiopsis</taxon>
    </lineage>
</organism>
<dbReference type="EMBL" id="ADBL01000231">
    <property type="status" value="NOT_ANNOTATED_CDS"/>
    <property type="molecule type" value="Genomic_DNA"/>
</dbReference>
<proteinExistence type="predicted"/>
<dbReference type="AlphaFoldDB" id="A0A0C4DMG0"/>
<keyword evidence="3" id="KW-1185">Reference proteome</keyword>
<sequence length="139" mass="14870">MYFRYTIDCKPAYTFPLSFYLFPESKTLANYHAVSSNCGQSSKCPRGKALVFPSAGAREACMNGQLQSHSGVLDGVGRRTAAAAAQERRGKNLRGRAAARSRSGIYHCISTVLLKSSSGKPSLSGLSFSLGVSETGFFS</sequence>
<evidence type="ECO:0000313" key="2">
    <source>
        <dbReference type="EnsemblFungi" id="MAPG_00967T0"/>
    </source>
</evidence>
<reference evidence="2" key="5">
    <citation type="submission" date="2015-06" db="UniProtKB">
        <authorList>
            <consortium name="EnsemblFungi"/>
        </authorList>
    </citation>
    <scope>IDENTIFICATION</scope>
    <source>
        <strain evidence="2">ATCC 64411</strain>
    </source>
</reference>